<keyword evidence="1" id="KW-1133">Transmembrane helix</keyword>
<feature type="transmembrane region" description="Helical" evidence="1">
    <location>
        <begin position="49"/>
        <end position="68"/>
    </location>
</feature>
<keyword evidence="1" id="KW-0812">Transmembrane</keyword>
<name>A0A0D8XFA7_DICVI</name>
<dbReference type="AlphaFoldDB" id="A0A0D8XFA7"/>
<evidence type="ECO:0000313" key="3">
    <source>
        <dbReference type="Proteomes" id="UP000053766"/>
    </source>
</evidence>
<keyword evidence="3" id="KW-1185">Reference proteome</keyword>
<reference evidence="3" key="2">
    <citation type="journal article" date="2016" name="Sci. Rep.">
        <title>Dictyocaulus viviparus genome, variome and transcriptome elucidate lungworm biology and support future intervention.</title>
        <authorList>
            <person name="McNulty S.N."/>
            <person name="Strube C."/>
            <person name="Rosa B.A."/>
            <person name="Martin J.C."/>
            <person name="Tyagi R."/>
            <person name="Choi Y.J."/>
            <person name="Wang Q."/>
            <person name="Hallsworth Pepin K."/>
            <person name="Zhang X."/>
            <person name="Ozersky P."/>
            <person name="Wilson R.K."/>
            <person name="Sternberg P.W."/>
            <person name="Gasser R.B."/>
            <person name="Mitreva M."/>
        </authorList>
    </citation>
    <scope>NUCLEOTIDE SEQUENCE [LARGE SCALE GENOMIC DNA]</scope>
    <source>
        <strain evidence="3">HannoverDv2000</strain>
    </source>
</reference>
<protein>
    <recommendedName>
        <fullName evidence="4">G-protein coupled receptors family 1 profile domain-containing protein</fullName>
    </recommendedName>
</protein>
<feature type="transmembrane region" description="Helical" evidence="1">
    <location>
        <begin position="16"/>
        <end position="37"/>
    </location>
</feature>
<dbReference type="OrthoDB" id="5867808at2759"/>
<reference evidence="2 3" key="1">
    <citation type="submission" date="2013-11" db="EMBL/GenBank/DDBJ databases">
        <title>Draft genome of the bovine lungworm Dictyocaulus viviparus.</title>
        <authorList>
            <person name="Mitreva M."/>
        </authorList>
    </citation>
    <scope>NUCLEOTIDE SEQUENCE [LARGE SCALE GENOMIC DNA]</scope>
    <source>
        <strain evidence="2 3">HannoverDv2000</strain>
    </source>
</reference>
<feature type="transmembrane region" description="Helical" evidence="1">
    <location>
        <begin position="88"/>
        <end position="117"/>
    </location>
</feature>
<organism evidence="2 3">
    <name type="scientific">Dictyocaulus viviparus</name>
    <name type="common">Bovine lungworm</name>
    <dbReference type="NCBI Taxonomy" id="29172"/>
    <lineage>
        <taxon>Eukaryota</taxon>
        <taxon>Metazoa</taxon>
        <taxon>Ecdysozoa</taxon>
        <taxon>Nematoda</taxon>
        <taxon>Chromadorea</taxon>
        <taxon>Rhabditida</taxon>
        <taxon>Rhabditina</taxon>
        <taxon>Rhabditomorpha</taxon>
        <taxon>Strongyloidea</taxon>
        <taxon>Metastrongylidae</taxon>
        <taxon>Dictyocaulus</taxon>
    </lineage>
</organism>
<proteinExistence type="predicted"/>
<gene>
    <name evidence="2" type="ORF">DICVIV_10740</name>
</gene>
<dbReference type="Proteomes" id="UP000053766">
    <property type="component" value="Unassembled WGS sequence"/>
</dbReference>
<evidence type="ECO:0000256" key="1">
    <source>
        <dbReference type="SAM" id="Phobius"/>
    </source>
</evidence>
<evidence type="ECO:0000313" key="2">
    <source>
        <dbReference type="EMBL" id="KJH43248.1"/>
    </source>
</evidence>
<feature type="transmembrane region" description="Helical" evidence="1">
    <location>
        <begin position="181"/>
        <end position="200"/>
    </location>
</feature>
<keyword evidence="1" id="KW-0472">Membrane</keyword>
<evidence type="ECO:0008006" key="4">
    <source>
        <dbReference type="Google" id="ProtNLM"/>
    </source>
</evidence>
<dbReference type="EMBL" id="KN716578">
    <property type="protein sequence ID" value="KJH43248.1"/>
    <property type="molecule type" value="Genomic_DNA"/>
</dbReference>
<feature type="transmembrane region" description="Helical" evidence="1">
    <location>
        <begin position="129"/>
        <end position="147"/>
    </location>
</feature>
<sequence>MAMSCPVSFYSENSRIVIGMITIVLCAFSFLLQLLMIKVTYTLSGWKANYTFTLLSMICSISAIFYVSEFISHICFVIDLPQSVLNQFFGSFFIATYFVNVIVNVSLVLHCVLFVLTPFRAELYLTSRLLKIYIILIIIFYIVSVILMCTQTTDVYYCSNTMIRYFHHPALVNWTNKICNYFIGISTTIGYTVMISFLIAKRNMTCRDNHYLRMTLQSDLDPGIFFSPRSPLSHDDEEFCTKRYL</sequence>
<accession>A0A0D8XFA7</accession>